<dbReference type="EMBL" id="AGDZ01000027">
    <property type="protein sequence ID" value="EMB22387.1"/>
    <property type="molecule type" value="Genomic_DNA"/>
</dbReference>
<sequence>MRCLPERQTRQINSEAEFLPNCLSYPHGSTAFFILKKEAKKVNILAIVKKQIKGYNRRMNKSDKTIPVLLKELKDLESKLTEAYKQLGNKLIKDTADPVAEANGVSQENFLQWQRLHDERKFCTESVLDIKNNSTRLSELDSFKKQIKDRLSDTKKETEKLKGDFLLKIYKDFLPQCGSLFDSPSAEIRTEETKIHEAQEKIETLKTEKKEANFFVKLGLSGKITSQELKIKNSEKKIKNILTKSDIDIYNSQEVKALYDAGKLSSELKKTYEEILKLGTDLSDSENRLKMIDEETGFVTQKLADAGADKNSKKRIDNFTSRIKEIDEKIDLILESAGIKYTDKFYSAEGDSALGENPSDAELGKYAGYLKKAGKYRKEISKTKYNIEFCETMQKIKAEENQIQNLNRIIKNCENAIKEAEKKISNSETAIKNSEAKIADLKDLAAELEEKFAYKTSEQVTEEE</sequence>
<comment type="caution">
    <text evidence="2">The sequence shown here is derived from an EMBL/GenBank/DDBJ whole genome shotgun (WGS) entry which is preliminary data.</text>
</comment>
<dbReference type="Proteomes" id="UP000016183">
    <property type="component" value="Unassembled WGS sequence"/>
</dbReference>
<keyword evidence="1" id="KW-0175">Coiled coil</keyword>
<dbReference type="AlphaFoldDB" id="M2BBJ9"/>
<gene>
    <name evidence="2" type="ORF">HMPREF9733_01803</name>
</gene>
<evidence type="ECO:0000313" key="2">
    <source>
        <dbReference type="EMBL" id="EMB22387.1"/>
    </source>
</evidence>
<protein>
    <submittedName>
        <fullName evidence="2">Uncharacterized protein</fullName>
    </submittedName>
</protein>
<feature type="coiled-coil region" evidence="1">
    <location>
        <begin position="396"/>
        <end position="451"/>
    </location>
</feature>
<reference evidence="2 3" key="1">
    <citation type="submission" date="2012-01" db="EMBL/GenBank/DDBJ databases">
        <title>The Genome Sequence of Treponema denticola SP33.</title>
        <authorList>
            <consortium name="The Broad Institute Genome Sequencing Platform"/>
            <person name="Earl A."/>
            <person name="Ward D."/>
            <person name="Feldgarden M."/>
            <person name="Gevers D."/>
            <person name="Blanton J.M."/>
            <person name="Fenno C.J."/>
            <person name="Baranova O.V."/>
            <person name="Mathney J."/>
            <person name="Dewhirst F.E."/>
            <person name="Izard J."/>
            <person name="Young S.K."/>
            <person name="Zeng Q."/>
            <person name="Gargeya S."/>
            <person name="Fitzgerald M."/>
            <person name="Haas B."/>
            <person name="Abouelleil A."/>
            <person name="Alvarado L."/>
            <person name="Arachchi H.M."/>
            <person name="Berlin A."/>
            <person name="Chapman S.B."/>
            <person name="Gearin G."/>
            <person name="Goldberg J."/>
            <person name="Griggs A."/>
            <person name="Gujja S."/>
            <person name="Hansen M."/>
            <person name="Heiman D."/>
            <person name="Howarth C."/>
            <person name="Larimer J."/>
            <person name="Lui A."/>
            <person name="MacDonald P.J.P."/>
            <person name="McCowen C."/>
            <person name="Montmayeur A."/>
            <person name="Murphy C."/>
            <person name="Neiman D."/>
            <person name="Pearson M."/>
            <person name="Priest M."/>
            <person name="Roberts A."/>
            <person name="Saif S."/>
            <person name="Shea T."/>
            <person name="Sisk P."/>
            <person name="Stolte C."/>
            <person name="Sykes S."/>
            <person name="Wortman J."/>
            <person name="Nusbaum C."/>
            <person name="Birren B."/>
        </authorList>
    </citation>
    <scope>NUCLEOTIDE SEQUENCE [LARGE SCALE GENOMIC DNA]</scope>
    <source>
        <strain evidence="2 3">SP33</strain>
    </source>
</reference>
<proteinExistence type="predicted"/>
<evidence type="ECO:0000256" key="1">
    <source>
        <dbReference type="SAM" id="Coils"/>
    </source>
</evidence>
<accession>M2BBJ9</accession>
<evidence type="ECO:0000313" key="3">
    <source>
        <dbReference type="Proteomes" id="UP000016183"/>
    </source>
</evidence>
<dbReference type="PATRIC" id="fig|999437.3.peg.1863"/>
<feature type="coiled-coil region" evidence="1">
    <location>
        <begin position="188"/>
        <end position="244"/>
    </location>
</feature>
<name>M2BBJ9_TREDN</name>
<organism evidence="2 3">
    <name type="scientific">Treponema denticola SP33</name>
    <dbReference type="NCBI Taxonomy" id="999437"/>
    <lineage>
        <taxon>Bacteria</taxon>
        <taxon>Pseudomonadati</taxon>
        <taxon>Spirochaetota</taxon>
        <taxon>Spirochaetia</taxon>
        <taxon>Spirochaetales</taxon>
        <taxon>Treponemataceae</taxon>
        <taxon>Treponema</taxon>
    </lineage>
</organism>
<dbReference type="HOGENOM" id="CLU_677819_0_0_12"/>